<protein>
    <submittedName>
        <fullName evidence="1">Uncharacterized protein</fullName>
    </submittedName>
</protein>
<sequence length="52" mass="5883">MAKDYLSEKEYKAMEYALLAAKKVGIDKALEEVRRDLQALQTANRNLSPQAV</sequence>
<evidence type="ECO:0000313" key="1">
    <source>
        <dbReference type="EMBL" id="SSX60353.1"/>
    </source>
</evidence>
<keyword evidence="3" id="KW-1185">Reference proteome</keyword>
<dbReference type="EMBL" id="UFRN01000001">
    <property type="protein sequence ID" value="SSX60353.1"/>
    <property type="molecule type" value="Genomic_DNA"/>
</dbReference>
<reference evidence="1 3" key="1">
    <citation type="submission" date="2018-06" db="EMBL/GenBank/DDBJ databases">
        <authorList>
            <consortium name="Pathogen Informatics"/>
            <person name="Doyle S."/>
        </authorList>
    </citation>
    <scope>NUCLEOTIDE SEQUENCE [LARGE SCALE GENOMIC DNA]</scope>
    <source>
        <strain evidence="1 3">NCTC4191</strain>
    </source>
</reference>
<accession>A0A376BDC6</accession>
<dbReference type="AlphaFoldDB" id="A0A376BDC6"/>
<dbReference type="Proteomes" id="UP000254253">
    <property type="component" value="Unassembled WGS sequence"/>
</dbReference>
<evidence type="ECO:0000313" key="3">
    <source>
        <dbReference type="Proteomes" id="UP000254253"/>
    </source>
</evidence>
<dbReference type="EMBL" id="UFRN01000002">
    <property type="protein sequence ID" value="SUT91483.1"/>
    <property type="molecule type" value="Genomic_DNA"/>
</dbReference>
<name>A0A376BDC6_ACTLI</name>
<gene>
    <name evidence="1" type="ORF">NCTC4191_00012</name>
    <name evidence="2" type="ORF">NCTC4191_00564</name>
</gene>
<evidence type="ECO:0000313" key="2">
    <source>
        <dbReference type="EMBL" id="SUT91483.1"/>
    </source>
</evidence>
<proteinExistence type="predicted"/>
<organism evidence="1 3">
    <name type="scientific">Actinobacillus lignieresii</name>
    <dbReference type="NCBI Taxonomy" id="720"/>
    <lineage>
        <taxon>Bacteria</taxon>
        <taxon>Pseudomonadati</taxon>
        <taxon>Pseudomonadota</taxon>
        <taxon>Gammaproteobacteria</taxon>
        <taxon>Pasteurellales</taxon>
        <taxon>Pasteurellaceae</taxon>
        <taxon>Actinobacillus</taxon>
    </lineage>
</organism>
<dbReference type="RefSeq" id="WP_181893637.1">
    <property type="nucleotide sequence ID" value="NZ_UFRN01000001.1"/>
</dbReference>